<name>A0ACC0AAG5_CATRO</name>
<protein>
    <submittedName>
        <fullName evidence="1">Uncharacterized protein</fullName>
    </submittedName>
</protein>
<evidence type="ECO:0000313" key="1">
    <source>
        <dbReference type="EMBL" id="KAI5656491.1"/>
    </source>
</evidence>
<dbReference type="EMBL" id="CM044706">
    <property type="protein sequence ID" value="KAI5656491.1"/>
    <property type="molecule type" value="Genomic_DNA"/>
</dbReference>
<sequence>MTLLRPLSWISARTGLFNNVSGASHCRSNRSFSALFGCSKNSYHSGCLEIYKGKPFVNENFGFSLMGSLSSRLSCLNLKENHSLACALSFRNFIHSGNSKNAEMENNSRPMDYVRGILEENGAGLFGSSQPFGRDFFRDSQIQRVNLEKNADIVHMKLLRNNTFITVTDSKGNRKPGQRFSASAGSLPDQGGKSSRFGAEAAAEHVGRKTRDAGVKSVVVKVNGFTHFKKKRQAIMSFREGYTHSRGDQNPIVYIEDTTRRPHNGCRLPKKRRI</sequence>
<accession>A0ACC0AAG5</accession>
<comment type="caution">
    <text evidence="1">The sequence shown here is derived from an EMBL/GenBank/DDBJ whole genome shotgun (WGS) entry which is preliminary data.</text>
</comment>
<keyword evidence="2" id="KW-1185">Reference proteome</keyword>
<reference evidence="2" key="1">
    <citation type="journal article" date="2023" name="Nat. Plants">
        <title>Single-cell RNA sequencing provides a high-resolution roadmap for understanding the multicellular compartmentation of specialized metabolism.</title>
        <authorList>
            <person name="Sun S."/>
            <person name="Shen X."/>
            <person name="Li Y."/>
            <person name="Li Y."/>
            <person name="Wang S."/>
            <person name="Li R."/>
            <person name="Zhang H."/>
            <person name="Shen G."/>
            <person name="Guo B."/>
            <person name="Wei J."/>
            <person name="Xu J."/>
            <person name="St-Pierre B."/>
            <person name="Chen S."/>
            <person name="Sun C."/>
        </authorList>
    </citation>
    <scope>NUCLEOTIDE SEQUENCE [LARGE SCALE GENOMIC DNA]</scope>
</reference>
<evidence type="ECO:0000313" key="2">
    <source>
        <dbReference type="Proteomes" id="UP001060085"/>
    </source>
</evidence>
<gene>
    <name evidence="1" type="ORF">M9H77_25284</name>
</gene>
<proteinExistence type="predicted"/>
<organism evidence="1 2">
    <name type="scientific">Catharanthus roseus</name>
    <name type="common">Madagascar periwinkle</name>
    <name type="synonym">Vinca rosea</name>
    <dbReference type="NCBI Taxonomy" id="4058"/>
    <lineage>
        <taxon>Eukaryota</taxon>
        <taxon>Viridiplantae</taxon>
        <taxon>Streptophyta</taxon>
        <taxon>Embryophyta</taxon>
        <taxon>Tracheophyta</taxon>
        <taxon>Spermatophyta</taxon>
        <taxon>Magnoliopsida</taxon>
        <taxon>eudicotyledons</taxon>
        <taxon>Gunneridae</taxon>
        <taxon>Pentapetalae</taxon>
        <taxon>asterids</taxon>
        <taxon>lamiids</taxon>
        <taxon>Gentianales</taxon>
        <taxon>Apocynaceae</taxon>
        <taxon>Rauvolfioideae</taxon>
        <taxon>Vinceae</taxon>
        <taxon>Catharanthinae</taxon>
        <taxon>Catharanthus</taxon>
    </lineage>
</organism>
<dbReference type="Proteomes" id="UP001060085">
    <property type="component" value="Linkage Group LG06"/>
</dbReference>